<keyword evidence="2" id="KW-0560">Oxidoreductase</keyword>
<dbReference type="InterPro" id="IPR002347">
    <property type="entry name" value="SDR_fam"/>
</dbReference>
<accession>A0A160IKH5</accession>
<reference evidence="4 5" key="1">
    <citation type="submission" date="2016-04" db="EMBL/GenBank/DDBJ databases">
        <title>Complete genome sequence of Fictibacillus phosphorivorans G25-29, a strain toxic to nematodes.</title>
        <authorList>
            <person name="Zheng Z."/>
        </authorList>
    </citation>
    <scope>NUCLEOTIDE SEQUENCE [LARGE SCALE GENOMIC DNA]</scope>
    <source>
        <strain evidence="4 5">G25-29</strain>
    </source>
</reference>
<evidence type="ECO:0000256" key="3">
    <source>
        <dbReference type="RuleBase" id="RU000363"/>
    </source>
</evidence>
<gene>
    <name evidence="4" type="ORF">ABE65_005710</name>
</gene>
<dbReference type="EMBL" id="CP015378">
    <property type="protein sequence ID" value="ANC76326.1"/>
    <property type="molecule type" value="Genomic_DNA"/>
</dbReference>
<protein>
    <submittedName>
        <fullName evidence="4">Short-chain dehydrogenase/reductase</fullName>
    </submittedName>
</protein>
<evidence type="ECO:0000313" key="5">
    <source>
        <dbReference type="Proteomes" id="UP000076623"/>
    </source>
</evidence>
<comment type="similarity">
    <text evidence="1 3">Belongs to the short-chain dehydrogenases/reductases (SDR) family.</text>
</comment>
<dbReference type="Pfam" id="PF00106">
    <property type="entry name" value="adh_short"/>
    <property type="match status" value="1"/>
</dbReference>
<dbReference type="PROSITE" id="PS00061">
    <property type="entry name" value="ADH_SHORT"/>
    <property type="match status" value="1"/>
</dbReference>
<keyword evidence="5" id="KW-1185">Reference proteome</keyword>
<dbReference type="KEGG" id="fpn:ABE65_005710"/>
<dbReference type="AlphaFoldDB" id="A0A160IKH5"/>
<dbReference type="Proteomes" id="UP000076623">
    <property type="component" value="Chromosome"/>
</dbReference>
<name>A0A160IKH5_9BACL</name>
<evidence type="ECO:0000256" key="2">
    <source>
        <dbReference type="ARBA" id="ARBA00023002"/>
    </source>
</evidence>
<dbReference type="InterPro" id="IPR051911">
    <property type="entry name" value="SDR_oxidoreductase"/>
</dbReference>
<dbReference type="InterPro" id="IPR020904">
    <property type="entry name" value="Sc_DH/Rdtase_CS"/>
</dbReference>
<dbReference type="PRINTS" id="PR00081">
    <property type="entry name" value="GDHRDH"/>
</dbReference>
<proteinExistence type="inferred from homology"/>
<dbReference type="Gene3D" id="3.40.50.720">
    <property type="entry name" value="NAD(P)-binding Rossmann-like Domain"/>
    <property type="match status" value="1"/>
</dbReference>
<dbReference type="STRING" id="1221500.ABE65_005710"/>
<dbReference type="PRINTS" id="PR00080">
    <property type="entry name" value="SDRFAMILY"/>
</dbReference>
<dbReference type="PANTHER" id="PTHR43976:SF16">
    <property type="entry name" value="SHORT-CHAIN DEHYDROGENASE_REDUCTASE FAMILY PROTEIN"/>
    <property type="match status" value="1"/>
</dbReference>
<dbReference type="SUPFAM" id="SSF51735">
    <property type="entry name" value="NAD(P)-binding Rossmann-fold domains"/>
    <property type="match status" value="1"/>
</dbReference>
<evidence type="ECO:0000256" key="1">
    <source>
        <dbReference type="ARBA" id="ARBA00006484"/>
    </source>
</evidence>
<dbReference type="GO" id="GO:0016491">
    <property type="term" value="F:oxidoreductase activity"/>
    <property type="evidence" value="ECO:0007669"/>
    <property type="project" value="UniProtKB-KW"/>
</dbReference>
<dbReference type="PANTHER" id="PTHR43976">
    <property type="entry name" value="SHORT CHAIN DEHYDROGENASE"/>
    <property type="match status" value="1"/>
</dbReference>
<sequence length="278" mass="30981">MNRKTAIVTGTSSGFGMHCAIELAKSGFYVISTMRNIGRAESLLKLADENKISDQIHLHALDVTSTESICTFNDFIKEFPSIDVLVNNAGFALGGFSEELSIDEYRLQFETNVFGVMAITQTVLPFMRKNKRGRIINMSSISGKFGFPGLSPYTASKHALEGYSESLRLELRPFGIDVVLIEPGSYQTNIWSSIDNMTINSESPYHFYMESLLKNIERGKGTHGDPLDVAKLVTEIATSTKTPKLRYPIGKGVRVSLFLKSVLPWKWLEKGILNKLLK</sequence>
<dbReference type="RefSeq" id="WP_066392272.1">
    <property type="nucleotide sequence ID" value="NZ_CP015378.1"/>
</dbReference>
<evidence type="ECO:0000313" key="4">
    <source>
        <dbReference type="EMBL" id="ANC76326.1"/>
    </source>
</evidence>
<dbReference type="NCBIfam" id="NF005372">
    <property type="entry name" value="PRK06914.1"/>
    <property type="match status" value="1"/>
</dbReference>
<dbReference type="CDD" id="cd05374">
    <property type="entry name" value="17beta-HSD-like_SDR_c"/>
    <property type="match status" value="1"/>
</dbReference>
<organism evidence="4 5">
    <name type="scientific">Fictibacillus phosphorivorans</name>
    <dbReference type="NCBI Taxonomy" id="1221500"/>
    <lineage>
        <taxon>Bacteria</taxon>
        <taxon>Bacillati</taxon>
        <taxon>Bacillota</taxon>
        <taxon>Bacilli</taxon>
        <taxon>Bacillales</taxon>
        <taxon>Fictibacillaceae</taxon>
        <taxon>Fictibacillus</taxon>
    </lineage>
</organism>
<dbReference type="InterPro" id="IPR036291">
    <property type="entry name" value="NAD(P)-bd_dom_sf"/>
</dbReference>